<dbReference type="PROSITE" id="PS50883">
    <property type="entry name" value="EAL"/>
    <property type="match status" value="1"/>
</dbReference>
<feature type="domain" description="EAL" evidence="3">
    <location>
        <begin position="163"/>
        <end position="416"/>
    </location>
</feature>
<dbReference type="EMBL" id="FPBL01000002">
    <property type="protein sequence ID" value="SFU44375.1"/>
    <property type="molecule type" value="Genomic_DNA"/>
</dbReference>
<protein>
    <submittedName>
        <fullName evidence="4">Response regulator receiver modulated diguanylate phosphodiesterase</fullName>
    </submittedName>
</protein>
<dbReference type="CDD" id="cd01948">
    <property type="entry name" value="EAL"/>
    <property type="match status" value="1"/>
</dbReference>
<feature type="modified residue" description="4-aspartylphosphate" evidence="1">
    <location>
        <position position="79"/>
    </location>
</feature>
<dbReference type="InterPro" id="IPR001789">
    <property type="entry name" value="Sig_transdc_resp-reg_receiver"/>
</dbReference>
<dbReference type="AlphaFoldDB" id="A0A1I7G7E3"/>
<dbReference type="SUPFAM" id="SSF52172">
    <property type="entry name" value="CheY-like"/>
    <property type="match status" value="1"/>
</dbReference>
<dbReference type="PANTHER" id="PTHR33121">
    <property type="entry name" value="CYCLIC DI-GMP PHOSPHODIESTERASE PDEF"/>
    <property type="match status" value="1"/>
</dbReference>
<dbReference type="InterPro" id="IPR035919">
    <property type="entry name" value="EAL_sf"/>
</dbReference>
<dbReference type="PANTHER" id="PTHR33121:SF79">
    <property type="entry name" value="CYCLIC DI-GMP PHOSPHODIESTERASE PDED-RELATED"/>
    <property type="match status" value="1"/>
</dbReference>
<proteinExistence type="predicted"/>
<sequence length="433" mass="48139">MLCFYWVTEICARVIDEAMMTDISTTRILILDDDPFILKLLARMLVNLGFPSVDCCENGVDALKLLDDAATRPDLILLDLNMPGMDGIEFVRHLVERKFTGSLILVSGEDERMLKTTEKLVQAHKIPILGYLQKPVQPEALRMQLMKLASSLSGQSEKGAASKTYDAVAIKNALNSGELVNYYQPKVRVETGEIAGVETLVRWHHPVDGVIYPNQFIGTAEKCGLINHLTQAVLRQAFAQAGIWQKLGCDLKVAVNVSMDNLASLDFQDTVVRLAAEAGVPPNRIVLEITESQLMGDVRVSLEILTRLRLKRFHLSIDDFGTGHSSLAQLRDIPFDELKIDQGFVHHASEDETLRAIYDASLALAKQLSMETVAEGVESREDWELLRQTGCDLAQGNFIARPMPAEELGGWVKKWRARIEAESLVSRSEGQAQ</sequence>
<gene>
    <name evidence="4" type="ORF">SAMN05216339_102266</name>
</gene>
<name>A0A1I7G7E3_9PROT</name>
<dbReference type="SUPFAM" id="SSF141868">
    <property type="entry name" value="EAL domain-like"/>
    <property type="match status" value="1"/>
</dbReference>
<dbReference type="InterPro" id="IPR001633">
    <property type="entry name" value="EAL_dom"/>
</dbReference>
<evidence type="ECO:0000313" key="5">
    <source>
        <dbReference type="Proteomes" id="UP000183926"/>
    </source>
</evidence>
<dbReference type="SMART" id="SM00052">
    <property type="entry name" value="EAL"/>
    <property type="match status" value="1"/>
</dbReference>
<evidence type="ECO:0000259" key="2">
    <source>
        <dbReference type="PROSITE" id="PS50110"/>
    </source>
</evidence>
<keyword evidence="1" id="KW-0597">Phosphoprotein</keyword>
<evidence type="ECO:0000259" key="3">
    <source>
        <dbReference type="PROSITE" id="PS50883"/>
    </source>
</evidence>
<feature type="domain" description="Response regulatory" evidence="2">
    <location>
        <begin position="27"/>
        <end position="149"/>
    </location>
</feature>
<dbReference type="Gene3D" id="3.40.50.2300">
    <property type="match status" value="1"/>
</dbReference>
<dbReference type="GO" id="GO:0071111">
    <property type="term" value="F:cyclic-guanylate-specific phosphodiesterase activity"/>
    <property type="evidence" value="ECO:0007669"/>
    <property type="project" value="InterPro"/>
</dbReference>
<accession>A0A1I7G7E3</accession>
<evidence type="ECO:0000256" key="1">
    <source>
        <dbReference type="PROSITE-ProRule" id="PRU00169"/>
    </source>
</evidence>
<dbReference type="PROSITE" id="PS50110">
    <property type="entry name" value="RESPONSE_REGULATORY"/>
    <property type="match status" value="1"/>
</dbReference>
<dbReference type="GO" id="GO:0000160">
    <property type="term" value="P:phosphorelay signal transduction system"/>
    <property type="evidence" value="ECO:0007669"/>
    <property type="project" value="InterPro"/>
</dbReference>
<dbReference type="Pfam" id="PF00563">
    <property type="entry name" value="EAL"/>
    <property type="match status" value="1"/>
</dbReference>
<evidence type="ECO:0000313" key="4">
    <source>
        <dbReference type="EMBL" id="SFU44375.1"/>
    </source>
</evidence>
<dbReference type="InterPro" id="IPR011006">
    <property type="entry name" value="CheY-like_superfamily"/>
</dbReference>
<dbReference type="Proteomes" id="UP000183926">
    <property type="component" value="Unassembled WGS sequence"/>
</dbReference>
<dbReference type="InterPro" id="IPR050706">
    <property type="entry name" value="Cyclic-di-GMP_PDE-like"/>
</dbReference>
<organism evidence="4 5">
    <name type="scientific">Nitrosomonas eutropha</name>
    <dbReference type="NCBI Taxonomy" id="916"/>
    <lineage>
        <taxon>Bacteria</taxon>
        <taxon>Pseudomonadati</taxon>
        <taxon>Pseudomonadota</taxon>
        <taxon>Betaproteobacteria</taxon>
        <taxon>Nitrosomonadales</taxon>
        <taxon>Nitrosomonadaceae</taxon>
        <taxon>Nitrosomonas</taxon>
    </lineage>
</organism>
<dbReference type="Pfam" id="PF00072">
    <property type="entry name" value="Response_reg"/>
    <property type="match status" value="1"/>
</dbReference>
<reference evidence="4 5" key="1">
    <citation type="submission" date="2016-10" db="EMBL/GenBank/DDBJ databases">
        <authorList>
            <person name="de Groot N.N."/>
        </authorList>
    </citation>
    <scope>NUCLEOTIDE SEQUENCE [LARGE SCALE GENOMIC DNA]</scope>
    <source>
        <strain evidence="4 5">Nm24</strain>
    </source>
</reference>
<dbReference type="SMART" id="SM00448">
    <property type="entry name" value="REC"/>
    <property type="match status" value="1"/>
</dbReference>
<dbReference type="Gene3D" id="3.20.20.450">
    <property type="entry name" value="EAL domain"/>
    <property type="match status" value="1"/>
</dbReference>